<reference evidence="11 12" key="1">
    <citation type="journal article" date="2014" name="Syst. Appl. Microbiol.">
        <title>Microsymbionts of Phaseolus vulgaris in acid and alkaline soils of Mexico.</title>
        <authorList>
            <person name="Verastegui-Valdes M.M."/>
            <person name="Zhang Y.J."/>
            <person name="Rivera-Orduna F.N."/>
            <person name="Cheng H.P."/>
            <person name="Sui X.H."/>
            <person name="Wang E.T."/>
        </authorList>
    </citation>
    <scope>NUCLEOTIDE SEQUENCE [LARGE SCALE GENOMIC DNA]</scope>
    <source>
        <strain evidence="11 12">FG01</strain>
    </source>
</reference>
<dbReference type="InterPro" id="IPR000089">
    <property type="entry name" value="Biotin_lipoyl"/>
</dbReference>
<comment type="caution">
    <text evidence="11">The sequence shown here is derived from an EMBL/GenBank/DDBJ whole genome shotgun (WGS) entry which is preliminary data.</text>
</comment>
<dbReference type="PROSITE" id="PS51826">
    <property type="entry name" value="PSBD"/>
    <property type="match status" value="1"/>
</dbReference>
<evidence type="ECO:0000256" key="6">
    <source>
        <dbReference type="ARBA" id="ARBA00023315"/>
    </source>
</evidence>
<comment type="similarity">
    <text evidence="2 7">Belongs to the 2-oxoacid dehydrogenase family.</text>
</comment>
<dbReference type="SUPFAM" id="SSF51230">
    <property type="entry name" value="Single hybrid motif"/>
    <property type="match status" value="1"/>
</dbReference>
<feature type="domain" description="Lipoyl-binding" evidence="9">
    <location>
        <begin position="4"/>
        <end position="78"/>
    </location>
</feature>
<evidence type="ECO:0000259" key="10">
    <source>
        <dbReference type="PROSITE" id="PS51826"/>
    </source>
</evidence>
<keyword evidence="5 7" id="KW-0450">Lipoyl</keyword>
<evidence type="ECO:0000256" key="1">
    <source>
        <dbReference type="ARBA" id="ARBA00001938"/>
    </source>
</evidence>
<dbReference type="Gene3D" id="2.40.50.100">
    <property type="match status" value="1"/>
</dbReference>
<comment type="cofactor">
    <cofactor evidence="1 7">
        <name>(R)-lipoate</name>
        <dbReference type="ChEBI" id="CHEBI:83088"/>
    </cofactor>
</comment>
<keyword evidence="4 7" id="KW-0808">Transferase</keyword>
<dbReference type="GO" id="GO:0016407">
    <property type="term" value="F:acetyltransferase activity"/>
    <property type="evidence" value="ECO:0007669"/>
    <property type="project" value="TreeGrafter"/>
</dbReference>
<feature type="region of interest" description="Disordered" evidence="8">
    <location>
        <begin position="145"/>
        <end position="167"/>
    </location>
</feature>
<dbReference type="RefSeq" id="WP_097524482.1">
    <property type="nucleotide sequence ID" value="NZ_LODU01000012.1"/>
</dbReference>
<evidence type="ECO:0000256" key="7">
    <source>
        <dbReference type="RuleBase" id="RU003423"/>
    </source>
</evidence>
<dbReference type="EMBL" id="LODU01000012">
    <property type="protein sequence ID" value="POH34299.1"/>
    <property type="molecule type" value="Genomic_DNA"/>
</dbReference>
<dbReference type="InterPro" id="IPR011053">
    <property type="entry name" value="Single_hybrid_motif"/>
</dbReference>
<dbReference type="InterPro" id="IPR004167">
    <property type="entry name" value="PSBD"/>
</dbReference>
<evidence type="ECO:0000256" key="3">
    <source>
        <dbReference type="ARBA" id="ARBA00011484"/>
    </source>
</evidence>
<dbReference type="InterPro" id="IPR023213">
    <property type="entry name" value="CAT-like_dom_sf"/>
</dbReference>
<evidence type="ECO:0000256" key="5">
    <source>
        <dbReference type="ARBA" id="ARBA00022823"/>
    </source>
</evidence>
<evidence type="ECO:0000313" key="11">
    <source>
        <dbReference type="EMBL" id="POH34299.1"/>
    </source>
</evidence>
<comment type="subunit">
    <text evidence="3">Forms a 24-polypeptide structural core with octahedral symmetry.</text>
</comment>
<feature type="domain" description="Peripheral subunit-binding (PSBD)" evidence="10">
    <location>
        <begin position="106"/>
        <end position="143"/>
    </location>
</feature>
<keyword evidence="6 7" id="KW-0012">Acyltransferase</keyword>
<dbReference type="AlphaFoldDB" id="A0A2S3YRM8"/>
<dbReference type="GO" id="GO:0031405">
    <property type="term" value="F:lipoic acid binding"/>
    <property type="evidence" value="ECO:0007669"/>
    <property type="project" value="TreeGrafter"/>
</dbReference>
<protein>
    <recommendedName>
        <fullName evidence="7">Dihydrolipoamide acetyltransferase component of pyruvate dehydrogenase complex</fullName>
        <ecNumber evidence="7">2.3.1.-</ecNumber>
    </recommendedName>
</protein>
<dbReference type="Pfam" id="PF00198">
    <property type="entry name" value="2-oxoacid_dh"/>
    <property type="match status" value="1"/>
</dbReference>
<dbReference type="EC" id="2.3.1.-" evidence="7"/>
<proteinExistence type="inferred from homology"/>
<evidence type="ECO:0000256" key="4">
    <source>
        <dbReference type="ARBA" id="ARBA00022679"/>
    </source>
</evidence>
<evidence type="ECO:0000256" key="8">
    <source>
        <dbReference type="SAM" id="MobiDB-lite"/>
    </source>
</evidence>
<dbReference type="PANTHER" id="PTHR43178">
    <property type="entry name" value="DIHYDROLIPOAMIDE ACETYLTRANSFERASE COMPONENT OF PYRUVATE DEHYDROGENASE COMPLEX"/>
    <property type="match status" value="1"/>
</dbReference>
<dbReference type="Pfam" id="PF02817">
    <property type="entry name" value="E3_binding"/>
    <property type="match status" value="1"/>
</dbReference>
<dbReference type="InterPro" id="IPR001078">
    <property type="entry name" value="2-oxoacid_DH_actylTfrase"/>
</dbReference>
<dbReference type="InterPro" id="IPR003016">
    <property type="entry name" value="2-oxoA_DH_lipoyl-BS"/>
</dbReference>
<dbReference type="InterPro" id="IPR050743">
    <property type="entry name" value="2-oxoacid_DH_E2_comp"/>
</dbReference>
<dbReference type="PANTHER" id="PTHR43178:SF5">
    <property type="entry name" value="LIPOAMIDE ACYLTRANSFERASE COMPONENT OF BRANCHED-CHAIN ALPHA-KETO ACID DEHYDROGENASE COMPLEX, MITOCHONDRIAL"/>
    <property type="match status" value="1"/>
</dbReference>
<dbReference type="GO" id="GO:0005737">
    <property type="term" value="C:cytoplasm"/>
    <property type="evidence" value="ECO:0007669"/>
    <property type="project" value="TreeGrafter"/>
</dbReference>
<evidence type="ECO:0000256" key="2">
    <source>
        <dbReference type="ARBA" id="ARBA00007317"/>
    </source>
</evidence>
<evidence type="ECO:0000313" key="12">
    <source>
        <dbReference type="Proteomes" id="UP000237511"/>
    </source>
</evidence>
<dbReference type="Proteomes" id="UP000237511">
    <property type="component" value="Unassembled WGS sequence"/>
</dbReference>
<dbReference type="SUPFAM" id="SSF52777">
    <property type="entry name" value="CoA-dependent acyltransferases"/>
    <property type="match status" value="1"/>
</dbReference>
<dbReference type="PROSITE" id="PS50968">
    <property type="entry name" value="BIOTINYL_LIPOYL"/>
    <property type="match status" value="1"/>
</dbReference>
<accession>A0A2S3YRM8</accession>
<dbReference type="Gene3D" id="4.10.320.10">
    <property type="entry name" value="E3-binding domain"/>
    <property type="match status" value="1"/>
</dbReference>
<dbReference type="InterPro" id="IPR036625">
    <property type="entry name" value="E3-bd_dom_sf"/>
</dbReference>
<name>A0A2S3YRM8_9HYPH</name>
<dbReference type="SUPFAM" id="SSF47005">
    <property type="entry name" value="Peripheral subunit-binding domain of 2-oxo acid dehydrogenase complex"/>
    <property type="match status" value="1"/>
</dbReference>
<sequence>MGDLIDINAPIEQEGTKAVVRNWLKKIGESVKSGDPLVELETDKVTQEVPAPADGILTQILMENGDDAVPGAVLGRIGSETLGREQVAVPAQGSALRTPGDAGAPHFSPAVRHAAEEYGIDPTTIAGTGRDGRVTRADMDRAFAQRPEGRAPVPEARPTQPPPRMEPAEKATLLRSRKIAHSGMRNSIAAHMLSSVTTAPHVTAVFEADFSAVMRHRDVHKAKLGAEGITLSYTAYIVSACVAAMRAVPEVNSRWHEDALEVFDDINIGVGTALGDKGLIVPVIHQAQDLPFAGIAAKLQDLTARARANALGPDDVRGGTFTISNHGVSGSLLATPIIINQPQSAILGIGKLEKRVVVREIDGVDTIQVRPMAYVSLTIDHRALDGHQTNMWLTHFVQALETWPHERM</sequence>
<organism evidence="11 12">
    <name type="scientific">Sinorhizobium americanum</name>
    <dbReference type="NCBI Taxonomy" id="194963"/>
    <lineage>
        <taxon>Bacteria</taxon>
        <taxon>Pseudomonadati</taxon>
        <taxon>Pseudomonadota</taxon>
        <taxon>Alphaproteobacteria</taxon>
        <taxon>Hyphomicrobiales</taxon>
        <taxon>Rhizobiaceae</taxon>
        <taxon>Sinorhizobium/Ensifer group</taxon>
        <taxon>Sinorhizobium</taxon>
    </lineage>
</organism>
<gene>
    <name evidence="11" type="ORF">ATY31_07495</name>
</gene>
<dbReference type="PROSITE" id="PS00189">
    <property type="entry name" value="LIPOYL"/>
    <property type="match status" value="1"/>
</dbReference>
<dbReference type="Gene3D" id="3.30.559.10">
    <property type="entry name" value="Chloramphenicol acetyltransferase-like domain"/>
    <property type="match status" value="1"/>
</dbReference>
<dbReference type="CDD" id="cd06849">
    <property type="entry name" value="lipoyl_domain"/>
    <property type="match status" value="1"/>
</dbReference>
<dbReference type="Pfam" id="PF00364">
    <property type="entry name" value="Biotin_lipoyl"/>
    <property type="match status" value="1"/>
</dbReference>
<evidence type="ECO:0000259" key="9">
    <source>
        <dbReference type="PROSITE" id="PS50968"/>
    </source>
</evidence>